<proteinExistence type="predicted"/>
<dbReference type="AlphaFoldDB" id="A0A4Z2D5W5"/>
<dbReference type="EMBL" id="SKCS01000282">
    <property type="protein sequence ID" value="TNN11869.1"/>
    <property type="molecule type" value="Genomic_DNA"/>
</dbReference>
<dbReference type="Proteomes" id="UP000311919">
    <property type="component" value="Unassembled WGS sequence"/>
</dbReference>
<evidence type="ECO:0000256" key="1">
    <source>
        <dbReference type="SAM" id="Coils"/>
    </source>
</evidence>
<evidence type="ECO:0000256" key="2">
    <source>
        <dbReference type="SAM" id="MobiDB-lite"/>
    </source>
</evidence>
<comment type="caution">
    <text evidence="3">The sequence shown here is derived from an EMBL/GenBank/DDBJ whole genome shotgun (WGS) entry which is preliminary data.</text>
</comment>
<name>A0A4Z2D5W5_SCHJA</name>
<sequence length="1119" mass="126900">MENYSYPMQNIFVPNPFSCTISPSLQQGNGSTFFSVPEPLSFLPKRGPLLRDPPSSRNPQTGSSPNGTVKMSLCEVNLDDVPMEIVTSEEDSESEYANAFLSAYSESVDDPVAQNCSVELDEIELRSRALRSMLLQKQTTSVCETQQKTELSPLQNLPEVKTVYQKVTSSCDLSTLKQKQKFVITVHDSSDSDDSLSLPIGAVFKGPSVNKCASKPHTFTNAPERSKKISRFHQEEKMLLQRKMELLKLKLTVKRQQHLIDERRRIVRKLSTTLSELRKRTKHTAVLYKEANKSLLKAQRMNATYQRKLASAQKSYSDVLNSVNRSTADVMQTGFALSSVNLRRDLIILSLDILQKAKVVTWFTAHYHFGSTTSKFNIKSVKPPITVATSAETSQEFDPFRPICPFFLDGECLDKTCIFQHLKCSTAAKMKPKGYQPSSVVSTDSVLLLSQTKKGKYHDFYCELCKENLITCGSDSSQPIVIQRWHSAYLAYLRSDSKNLSLLIKFVNDLDGSAYPANLCAHLVFGLLLCSNLDATTIKQKLFDSLKAFNFPLDACRLALRHPSLSIPTRRSLMQSSLEYITLQLQHNKQANQESNFESSFVYFVYQWCLLEQEVGLYNKVITVLTNILQSLPKENKLIYVLWWLRLYHQLNGVLPHENLFPTANAVCFSKSVLLANQEVIEMAVTETGVSTNLSQLLESFQNISTDIISTCFLYITHLHIQYLNANSKFKAAADIALTVALYSPNFIDDLFFPSAVYSLFRLDSSLDWTTFIGNVPDKLRVNLNLAHRIEFGFLITCLNWHRKEFNPMEFHLIECLGNLIFLPKDDFQSVISAYEDLLNIKSSNTSFINFKMCPRSSTYLWLSYCLYNIIHCLNDREVLDHLVNHYKSCIMSCEHEDANHAFIRLLSLMCIFLANRVNQLDNSTYPTIIKLLFIDNPFKLDRKLLPLYFLELVQHINLGLLPPGIRHDICVQLVEIYGASLVPSLCRTLCALGDYFLAQSLCAIGCLDKPDNEDFWLLYASTTFKTLSRTQSSEQLSTLLEILINATSVITSSSRLWKYYALVVRIAKVSVEQVTNRAKCAGMYDLISSSLNNDNPTKFLSELGPLCDERSLDRKNST</sequence>
<reference evidence="3 4" key="1">
    <citation type="submission" date="2019-03" db="EMBL/GenBank/DDBJ databases">
        <title>An improved genome assembly of the fluke Schistosoma japonicum.</title>
        <authorList>
            <person name="Hu W."/>
            <person name="Luo F."/>
            <person name="Yin M."/>
            <person name="Mo X."/>
            <person name="Sun C."/>
            <person name="Wu Q."/>
            <person name="Zhu B."/>
            <person name="Xiang M."/>
            <person name="Wang J."/>
            <person name="Wang Y."/>
            <person name="Zhang T."/>
            <person name="Xu B."/>
            <person name="Zheng H."/>
            <person name="Feng Z."/>
        </authorList>
    </citation>
    <scope>NUCLEOTIDE SEQUENCE [LARGE SCALE GENOMIC DNA]</scope>
    <source>
        <strain evidence="3">HuSjv2</strain>
        <tissue evidence="3">Worms</tissue>
    </source>
</reference>
<evidence type="ECO:0000313" key="3">
    <source>
        <dbReference type="EMBL" id="TNN11869.1"/>
    </source>
</evidence>
<keyword evidence="4" id="KW-1185">Reference proteome</keyword>
<organism evidence="3 4">
    <name type="scientific">Schistosoma japonicum</name>
    <name type="common">Blood fluke</name>
    <dbReference type="NCBI Taxonomy" id="6182"/>
    <lineage>
        <taxon>Eukaryota</taxon>
        <taxon>Metazoa</taxon>
        <taxon>Spiralia</taxon>
        <taxon>Lophotrochozoa</taxon>
        <taxon>Platyhelminthes</taxon>
        <taxon>Trematoda</taxon>
        <taxon>Digenea</taxon>
        <taxon>Strigeidida</taxon>
        <taxon>Schistosomatoidea</taxon>
        <taxon>Schistosomatidae</taxon>
        <taxon>Schistosoma</taxon>
    </lineage>
</organism>
<keyword evidence="1" id="KW-0175">Coiled coil</keyword>
<feature type="region of interest" description="Disordered" evidence="2">
    <location>
        <begin position="44"/>
        <end position="69"/>
    </location>
</feature>
<feature type="compositionally biased region" description="Polar residues" evidence="2">
    <location>
        <begin position="55"/>
        <end position="69"/>
    </location>
</feature>
<protein>
    <submittedName>
        <fullName evidence="3">Zinc finger CCCH type isoform 1</fullName>
    </submittedName>
</protein>
<dbReference type="OrthoDB" id="6267990at2759"/>
<evidence type="ECO:0000313" key="4">
    <source>
        <dbReference type="Proteomes" id="UP000311919"/>
    </source>
</evidence>
<accession>A0A4Z2D5W5</accession>
<feature type="coiled-coil region" evidence="1">
    <location>
        <begin position="288"/>
        <end position="315"/>
    </location>
</feature>
<gene>
    <name evidence="3" type="ORF">EWB00_004338</name>
</gene>